<evidence type="ECO:0000256" key="3">
    <source>
        <dbReference type="ARBA" id="ARBA00022485"/>
    </source>
</evidence>
<dbReference type="GO" id="GO:0046872">
    <property type="term" value="F:metal ion binding"/>
    <property type="evidence" value="ECO:0007669"/>
    <property type="project" value="UniProtKB-KW"/>
</dbReference>
<evidence type="ECO:0000256" key="9">
    <source>
        <dbReference type="HAMAP-Rule" id="MF_03115"/>
    </source>
</evidence>
<accession>A0A7S0EMM8</accession>
<dbReference type="GO" id="GO:0016226">
    <property type="term" value="P:iron-sulfur cluster assembly"/>
    <property type="evidence" value="ECO:0007669"/>
    <property type="project" value="UniProtKB-UniRule"/>
</dbReference>
<dbReference type="GO" id="GO:0051537">
    <property type="term" value="F:2 iron, 2 sulfur cluster binding"/>
    <property type="evidence" value="ECO:0007669"/>
    <property type="project" value="UniProtKB-UniRule"/>
</dbReference>
<dbReference type="InterPro" id="IPR007785">
    <property type="entry name" value="Anamorsin"/>
</dbReference>
<feature type="short sequence motif" description="Cx2C motif 2" evidence="9">
    <location>
        <begin position="280"/>
        <end position="283"/>
    </location>
</feature>
<feature type="binding site" evidence="9">
    <location>
        <position position="280"/>
    </location>
    <ligand>
        <name>[4Fe-4S] cluster</name>
        <dbReference type="ChEBI" id="CHEBI:49883"/>
    </ligand>
</feature>
<comment type="domain">
    <text evidence="9">The twin Cx2C motifs are involved in the recognition by the mitochondrial MIA40-ERV1 disulfide relay system. The formation of 2 disulfide bonds in the Cx2C motifs through dithiol/disulfide exchange reactions effectively traps the protein in the mitochondrial intermembrane space.</text>
</comment>
<comment type="domain">
    <text evidence="9">The N-terminal domain has structural similarity with S-adenosyl-L-methionine-dependent methyltransferases, but does not bind S-adenosyl-L-methionine. It is required for correct assembly of the 2 Fe-S clusters.</text>
</comment>
<keyword evidence="8 9" id="KW-0496">Mitochondrion</keyword>
<evidence type="ECO:0000313" key="12">
    <source>
        <dbReference type="EMBL" id="CAD8489012.1"/>
    </source>
</evidence>
<evidence type="ECO:0000256" key="2">
    <source>
        <dbReference type="ARBA" id="ARBA00008169"/>
    </source>
</evidence>
<evidence type="ECO:0000256" key="7">
    <source>
        <dbReference type="ARBA" id="ARBA00023014"/>
    </source>
</evidence>
<evidence type="ECO:0000256" key="8">
    <source>
        <dbReference type="ARBA" id="ARBA00023128"/>
    </source>
</evidence>
<feature type="region of interest" description="Fe-S binding site B" evidence="9">
    <location>
        <begin position="269"/>
        <end position="283"/>
    </location>
</feature>
<evidence type="ECO:0000256" key="10">
    <source>
        <dbReference type="SAM" id="MobiDB-lite"/>
    </source>
</evidence>
<keyword evidence="3 9" id="KW-0004">4Fe-4S</keyword>
<comment type="domain">
    <text evidence="9">The C-terminal domain binds 2 Fe-S clusters but is otherwise mostly in an intrinsically disordered conformation.</text>
</comment>
<dbReference type="GO" id="GO:0051539">
    <property type="term" value="F:4 iron, 4 sulfur cluster binding"/>
    <property type="evidence" value="ECO:0007669"/>
    <property type="project" value="UniProtKB-KW"/>
</dbReference>
<sequence>MTLLAVSLKLPVKETSPPSKLVVGVEELASLPLGGYSNIVAASASGALADSGMVTMLSAQLAPGGSMELREVVWLSSGDLPAPLQAPLVQALRKRPAEALRKAALYAGLQPDAEIKLSPLDAALAQHAAACLYPSLASAGSAEARDALVALTALLAPHLGLAVLAAAKPSYQAGSSFSLRSRRQAVKPAAPPPPPPPASWSVAAAENADDIMDEDELLDEEDLKAKVGTKSDCAPDKNGRRKACANCSCGLREIQENGGDEPVAAKSACGSCGLGDAYRCADCPHLGKPAFKSGEEANNTVKLSDGMFGDGVANAAATKVATGGGSVVTLDLDDTMDF</sequence>
<comment type="similarity">
    <text evidence="2 9">Belongs to the anamorsin family.</text>
</comment>
<dbReference type="HAMAP" id="MF_03115">
    <property type="entry name" value="Anamorsin"/>
    <property type="match status" value="1"/>
</dbReference>
<gene>
    <name evidence="12" type="ORF">PANT1444_LOCUS10520</name>
</gene>
<comment type="cofactor">
    <cofactor evidence="9">
        <name>[2Fe-2S] cluster</name>
        <dbReference type="ChEBI" id="CHEBI:190135"/>
    </cofactor>
</comment>
<dbReference type="PANTHER" id="PTHR13273">
    <property type="entry name" value="ANAMORSIN"/>
    <property type="match status" value="1"/>
</dbReference>
<dbReference type="AlphaFoldDB" id="A0A7S0EMM8"/>
<protein>
    <recommendedName>
        <fullName evidence="9">Anamorsin homolog</fullName>
    </recommendedName>
    <alternativeName>
        <fullName evidence="9">Fe-S cluster assembly protein DRE2 homolog</fullName>
    </alternativeName>
</protein>
<evidence type="ECO:0000256" key="4">
    <source>
        <dbReference type="ARBA" id="ARBA00022490"/>
    </source>
</evidence>
<comment type="subunit">
    <text evidence="9">Monomer.</text>
</comment>
<comment type="function">
    <text evidence="9">Component of the cytosolic iron-sulfur (Fe-S) protein assembly (CIA) machinery. Required for the maturation of extramitochondrial Fe-S proteins. Part of an electron transfer chain functioning in an early step of cytosolic Fe-S biogenesis, facilitating the de novo assembly of a [4Fe-4S] cluster on the cytosolic Fe-S scaffold complex. Electrons are transferred from NADPH via a FAD- and FMN-containing diflavin oxidoreductase. Together with the diflavin oxidoreductase, also required for the assembly of the diferric tyrosyl radical cofactor of ribonucleotide reductase (RNR), probably by providing electrons for reduction during radical cofactor maturation in the catalytic small subunit.</text>
</comment>
<feature type="binding site" evidence="9">
    <location>
        <position position="283"/>
    </location>
    <ligand>
        <name>[4Fe-4S] cluster</name>
        <dbReference type="ChEBI" id="CHEBI:49883"/>
    </ligand>
</feature>
<feature type="region of interest" description="Disordered" evidence="10">
    <location>
        <begin position="182"/>
        <end position="201"/>
    </location>
</feature>
<feature type="binding site" evidence="9">
    <location>
        <position position="272"/>
    </location>
    <ligand>
        <name>[4Fe-4S] cluster</name>
        <dbReference type="ChEBI" id="CHEBI:49883"/>
    </ligand>
</feature>
<evidence type="ECO:0000256" key="6">
    <source>
        <dbReference type="ARBA" id="ARBA00023004"/>
    </source>
</evidence>
<comment type="caution">
    <text evidence="9">Lacks conserved residue(s) required for the propagation of feature annotation.</text>
</comment>
<feature type="compositionally biased region" description="Pro residues" evidence="10">
    <location>
        <begin position="189"/>
        <end position="198"/>
    </location>
</feature>
<feature type="short sequence motif" description="Cx2C motif 1" evidence="9">
    <location>
        <begin position="269"/>
        <end position="272"/>
    </location>
</feature>
<comment type="subcellular location">
    <subcellularLocation>
        <location evidence="9">Cytoplasm</location>
    </subcellularLocation>
    <subcellularLocation>
        <location evidence="9">Mitochondrion intermembrane space</location>
    </subcellularLocation>
</comment>
<dbReference type="GO" id="GO:0009055">
    <property type="term" value="F:electron transfer activity"/>
    <property type="evidence" value="ECO:0007669"/>
    <property type="project" value="UniProtKB-UniRule"/>
</dbReference>
<name>A0A7S0EMM8_9EUKA</name>
<feature type="region of interest" description="Fe-S binding site A" evidence="9">
    <location>
        <begin position="233"/>
        <end position="249"/>
    </location>
</feature>
<keyword evidence="5 9" id="KW-0479">Metal-binding</keyword>
<proteinExistence type="inferred from homology"/>
<dbReference type="InterPro" id="IPR046408">
    <property type="entry name" value="CIAPIN1"/>
</dbReference>
<reference evidence="12" key="1">
    <citation type="submission" date="2021-01" db="EMBL/GenBank/DDBJ databases">
        <authorList>
            <person name="Corre E."/>
            <person name="Pelletier E."/>
            <person name="Niang G."/>
            <person name="Scheremetjew M."/>
            <person name="Finn R."/>
            <person name="Kale V."/>
            <person name="Holt S."/>
            <person name="Cochrane G."/>
            <person name="Meng A."/>
            <person name="Brown T."/>
            <person name="Cohen L."/>
        </authorList>
    </citation>
    <scope>NUCLEOTIDE SEQUENCE</scope>
    <source>
        <strain evidence="12">CCMP1374</strain>
    </source>
</reference>
<dbReference type="Pfam" id="PF05093">
    <property type="entry name" value="CIAPIN1"/>
    <property type="match status" value="2"/>
</dbReference>
<dbReference type="GO" id="GO:0005758">
    <property type="term" value="C:mitochondrial intermembrane space"/>
    <property type="evidence" value="ECO:0007669"/>
    <property type="project" value="UniProtKB-SubCell"/>
</dbReference>
<dbReference type="EMBL" id="HBEP01018764">
    <property type="protein sequence ID" value="CAD8489012.1"/>
    <property type="molecule type" value="Transcribed_RNA"/>
</dbReference>
<organism evidence="12">
    <name type="scientific">Phaeocystis antarctica</name>
    <dbReference type="NCBI Taxonomy" id="33657"/>
    <lineage>
        <taxon>Eukaryota</taxon>
        <taxon>Haptista</taxon>
        <taxon>Haptophyta</taxon>
        <taxon>Prymnesiophyceae</taxon>
        <taxon>Phaeocystales</taxon>
        <taxon>Phaeocystaceae</taxon>
        <taxon>Phaeocystis</taxon>
    </lineage>
</organism>
<feature type="binding site" evidence="9">
    <location>
        <position position="249"/>
    </location>
    <ligand>
        <name>[2Fe-2S] cluster</name>
        <dbReference type="ChEBI" id="CHEBI:190135"/>
    </ligand>
</feature>
<feature type="binding site" evidence="9">
    <location>
        <position position="247"/>
    </location>
    <ligand>
        <name>[2Fe-2S] cluster</name>
        <dbReference type="ChEBI" id="CHEBI:190135"/>
    </ligand>
</feature>
<comment type="cofactor">
    <cofactor evidence="1 9">
        <name>[4Fe-4S] cluster</name>
        <dbReference type="ChEBI" id="CHEBI:49883"/>
    </cofactor>
</comment>
<dbReference type="PANTHER" id="PTHR13273:SF14">
    <property type="entry name" value="ANAMORSIN"/>
    <property type="match status" value="1"/>
</dbReference>
<keyword evidence="4 9" id="KW-0963">Cytoplasm</keyword>
<feature type="binding site" evidence="9">
    <location>
        <position position="269"/>
    </location>
    <ligand>
        <name>[4Fe-4S] cluster</name>
        <dbReference type="ChEBI" id="CHEBI:49883"/>
    </ligand>
</feature>
<feature type="domain" description="Anamorsin C-terminal" evidence="11">
    <location>
        <begin position="229"/>
        <end position="257"/>
    </location>
</feature>
<feature type="domain" description="Anamorsin C-terminal" evidence="11">
    <location>
        <begin position="265"/>
        <end position="296"/>
    </location>
</feature>
<keyword evidence="6 9" id="KW-0408">Iron</keyword>
<evidence type="ECO:0000259" key="11">
    <source>
        <dbReference type="Pfam" id="PF05093"/>
    </source>
</evidence>
<keyword evidence="9" id="KW-0001">2Fe-2S</keyword>
<evidence type="ECO:0000256" key="5">
    <source>
        <dbReference type="ARBA" id="ARBA00022723"/>
    </source>
</evidence>
<keyword evidence="7 9" id="KW-0411">Iron-sulfur</keyword>
<evidence type="ECO:0000256" key="1">
    <source>
        <dbReference type="ARBA" id="ARBA00001966"/>
    </source>
</evidence>
<feature type="binding site" evidence="9">
    <location>
        <position position="244"/>
    </location>
    <ligand>
        <name>[2Fe-2S] cluster</name>
        <dbReference type="ChEBI" id="CHEBI:190135"/>
    </ligand>
</feature>
<feature type="binding site" evidence="9">
    <location>
        <position position="233"/>
    </location>
    <ligand>
        <name>[2Fe-2S] cluster</name>
        <dbReference type="ChEBI" id="CHEBI:190135"/>
    </ligand>
</feature>